<comment type="caution">
    <text evidence="1">The sequence shown here is derived from an EMBL/GenBank/DDBJ whole genome shotgun (WGS) entry which is preliminary data.</text>
</comment>
<organism evidence="1 2">
    <name type="scientific">Scortum barcoo</name>
    <name type="common">barcoo grunter</name>
    <dbReference type="NCBI Taxonomy" id="214431"/>
    <lineage>
        <taxon>Eukaryota</taxon>
        <taxon>Metazoa</taxon>
        <taxon>Chordata</taxon>
        <taxon>Craniata</taxon>
        <taxon>Vertebrata</taxon>
        <taxon>Euteleostomi</taxon>
        <taxon>Actinopterygii</taxon>
        <taxon>Neopterygii</taxon>
        <taxon>Teleostei</taxon>
        <taxon>Neoteleostei</taxon>
        <taxon>Acanthomorphata</taxon>
        <taxon>Eupercaria</taxon>
        <taxon>Centrarchiformes</taxon>
        <taxon>Terapontoidei</taxon>
        <taxon>Terapontidae</taxon>
        <taxon>Scortum</taxon>
    </lineage>
</organism>
<dbReference type="Proteomes" id="UP000831701">
    <property type="component" value="Chromosome 2"/>
</dbReference>
<sequence length="501" mass="56032">MTVCPRSGDITRGHDDVTDCAVLFCPSVMMSFSPSFGLITGRQWVMECEQRQSIVVWMTEAKRQCAEEIPMRNTAENNGDQSGETEWNKYELSRKMVKPGKTRPSELSGVFAIMPPMLIEASLYRRFPSSDPIDSGNQPPSSTAAVMSGLDQGDFPDLSRVPSCYHDLPGAGFFFVGKKDGSLQPCIDYSALNDISVKNRYPLPLISSAFEKAEKCEFHASSVSFLGFIVSTNQVKMDPEKNAKPDALSCLYEPELAAREPEPILPLDRVVGAVSWWIEKDVQQASQGVPVPEDCPHNRLFVPEAWRSQVIHWAHASLLTCHPGIKRTVFVVQQRFWWPSLVRDVAEYVGVCSVCARSKASSSSGYHPESNGQTERSNQELETCLRCLVAQNQTTWSNHLTWVEYAHNTLPTAATRLSPFQVMHGYQPLLLFPANEEEVTVPSVHALTRRCKKIWAAASWGQAKPQPPPQMVDGGPVYAIKKLLVVRKRGQRRQFLDDWEG</sequence>
<evidence type="ECO:0000313" key="2">
    <source>
        <dbReference type="Proteomes" id="UP000831701"/>
    </source>
</evidence>
<evidence type="ECO:0000313" key="1">
    <source>
        <dbReference type="EMBL" id="KAI3375755.1"/>
    </source>
</evidence>
<proteinExistence type="predicted"/>
<dbReference type="EMBL" id="CM041532">
    <property type="protein sequence ID" value="KAI3375755.1"/>
    <property type="molecule type" value="Genomic_DNA"/>
</dbReference>
<name>A0ACB8X638_9TELE</name>
<gene>
    <name evidence="1" type="ORF">L3Q82_004053</name>
</gene>
<accession>A0ACB8X638</accession>
<protein>
    <submittedName>
        <fullName evidence="1">Uncharacterized protein</fullName>
    </submittedName>
</protein>
<keyword evidence="2" id="KW-1185">Reference proteome</keyword>
<reference evidence="1" key="1">
    <citation type="submission" date="2022-04" db="EMBL/GenBank/DDBJ databases">
        <title>Jade perch genome.</title>
        <authorList>
            <person name="Chao B."/>
        </authorList>
    </citation>
    <scope>NUCLEOTIDE SEQUENCE</scope>
    <source>
        <strain evidence="1">CB-2022</strain>
    </source>
</reference>